<keyword evidence="3" id="KW-1185">Reference proteome</keyword>
<dbReference type="Gene3D" id="3.90.1750.20">
    <property type="entry name" value="Putative Large Serine Recombinase, Chain B, Domain 2"/>
    <property type="match status" value="1"/>
</dbReference>
<proteinExistence type="predicted"/>
<dbReference type="SUPFAM" id="SSF53041">
    <property type="entry name" value="Resolvase-like"/>
    <property type="match status" value="1"/>
</dbReference>
<dbReference type="AlphaFoldDB" id="A0A917NZT9"/>
<dbReference type="InterPro" id="IPR006119">
    <property type="entry name" value="Resolv_N"/>
</dbReference>
<dbReference type="EMBL" id="BMKW01000040">
    <property type="protein sequence ID" value="GGJ45151.1"/>
    <property type="molecule type" value="Genomic_DNA"/>
</dbReference>
<reference evidence="2" key="2">
    <citation type="submission" date="2020-09" db="EMBL/GenBank/DDBJ databases">
        <authorList>
            <person name="Sun Q."/>
            <person name="Zhou Y."/>
        </authorList>
    </citation>
    <scope>NUCLEOTIDE SEQUENCE</scope>
    <source>
        <strain evidence="2">CGMCC 1.3617</strain>
    </source>
</reference>
<name>A0A917NZT9_9PROT</name>
<dbReference type="InterPro" id="IPR038109">
    <property type="entry name" value="DNA_bind_recomb_sf"/>
</dbReference>
<dbReference type="PANTHER" id="PTHR30461">
    <property type="entry name" value="DNA-INVERTASE FROM LAMBDOID PROPHAGE"/>
    <property type="match status" value="1"/>
</dbReference>
<dbReference type="Pfam" id="PF00239">
    <property type="entry name" value="Resolvase"/>
    <property type="match status" value="1"/>
</dbReference>
<evidence type="ECO:0000313" key="3">
    <source>
        <dbReference type="Proteomes" id="UP000661507"/>
    </source>
</evidence>
<evidence type="ECO:0000313" key="2">
    <source>
        <dbReference type="EMBL" id="GGJ45151.1"/>
    </source>
</evidence>
<accession>A0A917NZT9</accession>
<dbReference type="GO" id="GO:0000150">
    <property type="term" value="F:DNA strand exchange activity"/>
    <property type="evidence" value="ECO:0007669"/>
    <property type="project" value="InterPro"/>
</dbReference>
<dbReference type="InterPro" id="IPR036162">
    <property type="entry name" value="Resolvase-like_N_sf"/>
</dbReference>
<dbReference type="Pfam" id="PF07508">
    <property type="entry name" value="Recombinase"/>
    <property type="match status" value="1"/>
</dbReference>
<sequence length="175" mass="18986">MDTCEDNGLSGASHFRPEFLRLFSDAKARRFDVVLREALDRLGPKLADIAEFHDQVTFLGISIHSVQQGPITPMHIGLLGTMAQMQLADIRSKTMRGLRSVAEDGRNAGGLCYGYKVVPAVEGTGRGARRDHRAVDEAQSAVVRQIFRDYANGLSPRRIALALTAEGVAAPRGVA</sequence>
<feature type="domain" description="Resolvase/invertase-type recombinase catalytic" evidence="1">
    <location>
        <begin position="2"/>
        <end position="107"/>
    </location>
</feature>
<dbReference type="InterPro" id="IPR011109">
    <property type="entry name" value="DNA_bind_recombinase_dom"/>
</dbReference>
<dbReference type="InterPro" id="IPR050639">
    <property type="entry name" value="SSR_resolvase"/>
</dbReference>
<dbReference type="GO" id="GO:0003677">
    <property type="term" value="F:DNA binding"/>
    <property type="evidence" value="ECO:0007669"/>
    <property type="project" value="InterPro"/>
</dbReference>
<dbReference type="PANTHER" id="PTHR30461:SF23">
    <property type="entry name" value="DNA RECOMBINASE-RELATED"/>
    <property type="match status" value="1"/>
</dbReference>
<reference evidence="2" key="1">
    <citation type="journal article" date="2014" name="Int. J. Syst. Evol. Microbiol.">
        <title>Complete genome sequence of Corynebacterium casei LMG S-19264T (=DSM 44701T), isolated from a smear-ripened cheese.</title>
        <authorList>
            <consortium name="US DOE Joint Genome Institute (JGI-PGF)"/>
            <person name="Walter F."/>
            <person name="Albersmeier A."/>
            <person name="Kalinowski J."/>
            <person name="Ruckert C."/>
        </authorList>
    </citation>
    <scope>NUCLEOTIDE SEQUENCE</scope>
    <source>
        <strain evidence="2">CGMCC 1.3617</strain>
    </source>
</reference>
<dbReference type="Proteomes" id="UP000661507">
    <property type="component" value="Unassembled WGS sequence"/>
</dbReference>
<organism evidence="2 3">
    <name type="scientific">Neoroseomonas lacus</name>
    <dbReference type="NCBI Taxonomy" id="287609"/>
    <lineage>
        <taxon>Bacteria</taxon>
        <taxon>Pseudomonadati</taxon>
        <taxon>Pseudomonadota</taxon>
        <taxon>Alphaproteobacteria</taxon>
        <taxon>Acetobacterales</taxon>
        <taxon>Acetobacteraceae</taxon>
        <taxon>Neoroseomonas</taxon>
    </lineage>
</organism>
<dbReference type="CDD" id="cd00338">
    <property type="entry name" value="Ser_Recombinase"/>
    <property type="match status" value="1"/>
</dbReference>
<gene>
    <name evidence="2" type="ORF">GCM10011320_60710</name>
</gene>
<comment type="caution">
    <text evidence="2">The sequence shown here is derived from an EMBL/GenBank/DDBJ whole genome shotgun (WGS) entry which is preliminary data.</text>
</comment>
<dbReference type="Gene3D" id="3.40.50.1390">
    <property type="entry name" value="Resolvase, N-terminal catalytic domain"/>
    <property type="match status" value="1"/>
</dbReference>
<evidence type="ECO:0000259" key="1">
    <source>
        <dbReference type="SMART" id="SM00857"/>
    </source>
</evidence>
<dbReference type="SMART" id="SM00857">
    <property type="entry name" value="Resolvase"/>
    <property type="match status" value="1"/>
</dbReference>
<protein>
    <recommendedName>
        <fullName evidence="1">Resolvase/invertase-type recombinase catalytic domain-containing protein</fullName>
    </recommendedName>
</protein>